<name>A0A8S5PVW7_9CAUD</name>
<protein>
    <submittedName>
        <fullName evidence="1">Uncharacterized protein</fullName>
    </submittedName>
</protein>
<accession>A0A8S5PVW7</accession>
<reference evidence="1" key="1">
    <citation type="journal article" date="2021" name="Proc. Natl. Acad. Sci. U.S.A.">
        <title>A Catalog of Tens of Thousands of Viruses from Human Metagenomes Reveals Hidden Associations with Chronic Diseases.</title>
        <authorList>
            <person name="Tisza M.J."/>
            <person name="Buck C.B."/>
        </authorList>
    </citation>
    <scope>NUCLEOTIDE SEQUENCE</scope>
    <source>
        <strain evidence="1">CtcFb5</strain>
    </source>
</reference>
<sequence length="88" mass="10748">MNSSKVVVVLLIICGQDSHNDPEEMVSKVDIEDDLLQIKIRDIEYEIDSFRQEENKRMRYGWHTRDKPFHPQDFKREITWHRIRSRCF</sequence>
<organism evidence="1">
    <name type="scientific">Myoviridae sp. ctcFb5</name>
    <dbReference type="NCBI Taxonomy" id="2825137"/>
    <lineage>
        <taxon>Viruses</taxon>
        <taxon>Duplodnaviria</taxon>
        <taxon>Heunggongvirae</taxon>
        <taxon>Uroviricota</taxon>
        <taxon>Caudoviricetes</taxon>
    </lineage>
</organism>
<proteinExistence type="predicted"/>
<dbReference type="EMBL" id="BK015527">
    <property type="protein sequence ID" value="DAE11183.1"/>
    <property type="molecule type" value="Genomic_DNA"/>
</dbReference>
<evidence type="ECO:0000313" key="1">
    <source>
        <dbReference type="EMBL" id="DAE11183.1"/>
    </source>
</evidence>